<feature type="domain" description="Amino acid transporter transmembrane" evidence="8">
    <location>
        <begin position="14"/>
        <end position="95"/>
    </location>
</feature>
<dbReference type="GO" id="GO:0006865">
    <property type="term" value="P:amino acid transport"/>
    <property type="evidence" value="ECO:0007669"/>
    <property type="project" value="UniProtKB-KW"/>
</dbReference>
<dbReference type="Pfam" id="PF01490">
    <property type="entry name" value="Aa_trans"/>
    <property type="match status" value="1"/>
</dbReference>
<gene>
    <name evidence="9" type="ORF">MUK42_17467</name>
</gene>
<keyword evidence="6 7" id="KW-0472">Membrane</keyword>
<evidence type="ECO:0000313" key="9">
    <source>
        <dbReference type="EMBL" id="URE22447.1"/>
    </source>
</evidence>
<sequence>QEHLSSDTCFEPAGTVWTATAHVITAIVGSGVLTLPWSVAQLGWILGPVVLVFFAFVTYFTAILQSDCYRFPDPTKGRRNHTYMDAIRACLGTSTTLNQRNDVHILCKDLFFLTLFKDCVISDFLLGSSMSYSWYHDSCLLSFHHSGIISRADS</sequence>
<evidence type="ECO:0000256" key="5">
    <source>
        <dbReference type="ARBA" id="ARBA00022989"/>
    </source>
</evidence>
<evidence type="ECO:0000256" key="1">
    <source>
        <dbReference type="ARBA" id="ARBA00004370"/>
    </source>
</evidence>
<dbReference type="Proteomes" id="UP001055439">
    <property type="component" value="Chromosome 8"/>
</dbReference>
<keyword evidence="3 7" id="KW-0812">Transmembrane</keyword>
<keyword evidence="4" id="KW-0029">Amino-acid transport</keyword>
<proteinExistence type="predicted"/>
<feature type="non-terminal residue" evidence="9">
    <location>
        <position position="1"/>
    </location>
</feature>
<accession>A0A9E7KKR6</accession>
<dbReference type="AlphaFoldDB" id="A0A9E7KKR6"/>
<evidence type="ECO:0000256" key="4">
    <source>
        <dbReference type="ARBA" id="ARBA00022970"/>
    </source>
</evidence>
<keyword evidence="10" id="KW-1185">Reference proteome</keyword>
<evidence type="ECO:0000259" key="8">
    <source>
        <dbReference type="Pfam" id="PF01490"/>
    </source>
</evidence>
<organism evidence="9 10">
    <name type="scientific">Musa troglodytarum</name>
    <name type="common">fe'i banana</name>
    <dbReference type="NCBI Taxonomy" id="320322"/>
    <lineage>
        <taxon>Eukaryota</taxon>
        <taxon>Viridiplantae</taxon>
        <taxon>Streptophyta</taxon>
        <taxon>Embryophyta</taxon>
        <taxon>Tracheophyta</taxon>
        <taxon>Spermatophyta</taxon>
        <taxon>Magnoliopsida</taxon>
        <taxon>Liliopsida</taxon>
        <taxon>Zingiberales</taxon>
        <taxon>Musaceae</taxon>
        <taxon>Musa</taxon>
    </lineage>
</organism>
<reference evidence="9" key="1">
    <citation type="submission" date="2022-05" db="EMBL/GenBank/DDBJ databases">
        <title>The Musa troglodytarum L. genome provides insights into the mechanism of non-climacteric behaviour and enrichment of carotenoids.</title>
        <authorList>
            <person name="Wang J."/>
        </authorList>
    </citation>
    <scope>NUCLEOTIDE SEQUENCE</scope>
    <source>
        <tissue evidence="9">Leaf</tissue>
    </source>
</reference>
<keyword evidence="5 7" id="KW-1133">Transmembrane helix</keyword>
<evidence type="ECO:0000256" key="7">
    <source>
        <dbReference type="SAM" id="Phobius"/>
    </source>
</evidence>
<feature type="transmembrane region" description="Helical" evidence="7">
    <location>
        <begin position="42"/>
        <end position="64"/>
    </location>
</feature>
<name>A0A9E7KKR6_9LILI</name>
<dbReference type="OrthoDB" id="40134at2759"/>
<evidence type="ECO:0000256" key="3">
    <source>
        <dbReference type="ARBA" id="ARBA00022692"/>
    </source>
</evidence>
<evidence type="ECO:0000313" key="10">
    <source>
        <dbReference type="Proteomes" id="UP001055439"/>
    </source>
</evidence>
<evidence type="ECO:0000256" key="2">
    <source>
        <dbReference type="ARBA" id="ARBA00022448"/>
    </source>
</evidence>
<keyword evidence="2" id="KW-0813">Transport</keyword>
<dbReference type="PANTHER" id="PTHR48017">
    <property type="entry name" value="OS05G0424000 PROTEIN-RELATED"/>
    <property type="match status" value="1"/>
</dbReference>
<dbReference type="GO" id="GO:0016020">
    <property type="term" value="C:membrane"/>
    <property type="evidence" value="ECO:0007669"/>
    <property type="project" value="UniProtKB-SubCell"/>
</dbReference>
<protein>
    <submittedName>
        <fullName evidence="9">Amino acid permease</fullName>
    </submittedName>
</protein>
<comment type="subcellular location">
    <subcellularLocation>
        <location evidence="1">Membrane</location>
    </subcellularLocation>
</comment>
<dbReference type="EMBL" id="CP097510">
    <property type="protein sequence ID" value="URE22447.1"/>
    <property type="molecule type" value="Genomic_DNA"/>
</dbReference>
<dbReference type="InterPro" id="IPR013057">
    <property type="entry name" value="AA_transpt_TM"/>
</dbReference>
<evidence type="ECO:0000256" key="6">
    <source>
        <dbReference type="ARBA" id="ARBA00023136"/>
    </source>
</evidence>